<dbReference type="SUPFAM" id="SSF82657">
    <property type="entry name" value="BolA-like"/>
    <property type="match status" value="1"/>
</dbReference>
<dbReference type="AlphaFoldDB" id="A0A0F9AZ96"/>
<organism evidence="1">
    <name type="scientific">marine sediment metagenome</name>
    <dbReference type="NCBI Taxonomy" id="412755"/>
    <lineage>
        <taxon>unclassified sequences</taxon>
        <taxon>metagenomes</taxon>
        <taxon>ecological metagenomes</taxon>
    </lineage>
</organism>
<dbReference type="InterPro" id="IPR036065">
    <property type="entry name" value="BolA-like_sf"/>
</dbReference>
<comment type="caution">
    <text evidence="1">The sequence shown here is derived from an EMBL/GenBank/DDBJ whole genome shotgun (WGS) entry which is preliminary data.</text>
</comment>
<reference evidence="1" key="1">
    <citation type="journal article" date="2015" name="Nature">
        <title>Complex archaea that bridge the gap between prokaryotes and eukaryotes.</title>
        <authorList>
            <person name="Spang A."/>
            <person name="Saw J.H."/>
            <person name="Jorgensen S.L."/>
            <person name="Zaremba-Niedzwiedzka K."/>
            <person name="Martijn J."/>
            <person name="Lind A.E."/>
            <person name="van Eijk R."/>
            <person name="Schleper C."/>
            <person name="Guy L."/>
            <person name="Ettema T.J."/>
        </authorList>
    </citation>
    <scope>NUCLEOTIDE SEQUENCE</scope>
</reference>
<dbReference type="PANTHER" id="PTHR46230">
    <property type="match status" value="1"/>
</dbReference>
<proteinExistence type="predicted"/>
<protein>
    <recommendedName>
        <fullName evidence="2">BolA family transcriptional regulator</fullName>
    </recommendedName>
</protein>
<name>A0A0F9AZ96_9ZZZZ</name>
<sequence length="100" mass="11036">HIPCVAGLKGAEVKNMSTTQEISDRLEAEFAPRELDVVDDSESHRGHAGFQEGGESHFNVRIRSERFKGQNRLARHRAVHNALGPDLMGRIHALALDIGT</sequence>
<feature type="non-terminal residue" evidence="1">
    <location>
        <position position="1"/>
    </location>
</feature>
<dbReference type="PIRSF" id="PIRSF003113">
    <property type="entry name" value="BolA"/>
    <property type="match status" value="1"/>
</dbReference>
<evidence type="ECO:0000313" key="1">
    <source>
        <dbReference type="EMBL" id="KKL14954.1"/>
    </source>
</evidence>
<dbReference type="InterPro" id="IPR002634">
    <property type="entry name" value="BolA"/>
</dbReference>
<dbReference type="EMBL" id="LAZR01040250">
    <property type="protein sequence ID" value="KKL14954.1"/>
    <property type="molecule type" value="Genomic_DNA"/>
</dbReference>
<dbReference type="PANTHER" id="PTHR46230:SF7">
    <property type="entry name" value="BOLA-LIKE PROTEIN 1"/>
    <property type="match status" value="1"/>
</dbReference>
<dbReference type="GO" id="GO:0016226">
    <property type="term" value="P:iron-sulfur cluster assembly"/>
    <property type="evidence" value="ECO:0007669"/>
    <property type="project" value="TreeGrafter"/>
</dbReference>
<dbReference type="Gene3D" id="3.30.300.90">
    <property type="entry name" value="BolA-like"/>
    <property type="match status" value="1"/>
</dbReference>
<gene>
    <name evidence="1" type="ORF">LCGC14_2510430</name>
</gene>
<evidence type="ECO:0008006" key="2">
    <source>
        <dbReference type="Google" id="ProtNLM"/>
    </source>
</evidence>
<accession>A0A0F9AZ96</accession>
<dbReference type="Pfam" id="PF01722">
    <property type="entry name" value="BolA"/>
    <property type="match status" value="1"/>
</dbReference>